<dbReference type="Proteomes" id="UP000299102">
    <property type="component" value="Unassembled WGS sequence"/>
</dbReference>
<evidence type="ECO:0000313" key="2">
    <source>
        <dbReference type="EMBL" id="GBP22548.1"/>
    </source>
</evidence>
<gene>
    <name evidence="2" type="ORF">EVAR_84786_1</name>
</gene>
<evidence type="ECO:0000256" key="1">
    <source>
        <dbReference type="SAM" id="MobiDB-lite"/>
    </source>
</evidence>
<feature type="region of interest" description="Disordered" evidence="1">
    <location>
        <begin position="65"/>
        <end position="86"/>
    </location>
</feature>
<proteinExistence type="predicted"/>
<protein>
    <submittedName>
        <fullName evidence="2">Uncharacterized protein</fullName>
    </submittedName>
</protein>
<name>A0A4C1U8A6_EUMVA</name>
<reference evidence="2 3" key="1">
    <citation type="journal article" date="2019" name="Commun. Biol.">
        <title>The bagworm genome reveals a unique fibroin gene that provides high tensile strength.</title>
        <authorList>
            <person name="Kono N."/>
            <person name="Nakamura H."/>
            <person name="Ohtoshi R."/>
            <person name="Tomita M."/>
            <person name="Numata K."/>
            <person name="Arakawa K."/>
        </authorList>
    </citation>
    <scope>NUCLEOTIDE SEQUENCE [LARGE SCALE GENOMIC DNA]</scope>
</reference>
<dbReference type="AlphaFoldDB" id="A0A4C1U8A6"/>
<comment type="caution">
    <text evidence="2">The sequence shown here is derived from an EMBL/GenBank/DDBJ whole genome shotgun (WGS) entry which is preliminary data.</text>
</comment>
<keyword evidence="3" id="KW-1185">Reference proteome</keyword>
<organism evidence="2 3">
    <name type="scientific">Eumeta variegata</name>
    <name type="common">Bagworm moth</name>
    <name type="synonym">Eumeta japonica</name>
    <dbReference type="NCBI Taxonomy" id="151549"/>
    <lineage>
        <taxon>Eukaryota</taxon>
        <taxon>Metazoa</taxon>
        <taxon>Ecdysozoa</taxon>
        <taxon>Arthropoda</taxon>
        <taxon>Hexapoda</taxon>
        <taxon>Insecta</taxon>
        <taxon>Pterygota</taxon>
        <taxon>Neoptera</taxon>
        <taxon>Endopterygota</taxon>
        <taxon>Lepidoptera</taxon>
        <taxon>Glossata</taxon>
        <taxon>Ditrysia</taxon>
        <taxon>Tineoidea</taxon>
        <taxon>Psychidae</taxon>
        <taxon>Oiketicinae</taxon>
        <taxon>Eumeta</taxon>
    </lineage>
</organism>
<evidence type="ECO:0000313" key="3">
    <source>
        <dbReference type="Proteomes" id="UP000299102"/>
    </source>
</evidence>
<accession>A0A4C1U8A6</accession>
<sequence length="155" mass="17571">MYRWRGCVSARRRGANGSIDSFAKRKWVNNARRRGRLTRRRCVRAHDTIVSAFGEIVRPCGARSTHSSLSTMRTPPAPPPAPAPVRNWEPNRRPIVYCPNACTSLVTNSFVSRYEAKDESLERATAPINHRAYGNRPRRRVAAGIQLRDIMLFIG</sequence>
<dbReference type="EMBL" id="BGZK01000141">
    <property type="protein sequence ID" value="GBP22548.1"/>
    <property type="molecule type" value="Genomic_DNA"/>
</dbReference>